<dbReference type="GO" id="GO:0016787">
    <property type="term" value="F:hydrolase activity"/>
    <property type="evidence" value="ECO:0007669"/>
    <property type="project" value="UniProtKB-KW"/>
</dbReference>
<feature type="domain" description="AB hydrolase-1" evidence="1">
    <location>
        <begin position="34"/>
        <end position="272"/>
    </location>
</feature>
<dbReference type="InterPro" id="IPR050266">
    <property type="entry name" value="AB_hydrolase_sf"/>
</dbReference>
<keyword evidence="2" id="KW-0378">Hydrolase</keyword>
<dbReference type="InterPro" id="IPR029058">
    <property type="entry name" value="AB_hydrolase_fold"/>
</dbReference>
<dbReference type="SUPFAM" id="SSF53474">
    <property type="entry name" value="alpha/beta-Hydrolases"/>
    <property type="match status" value="1"/>
</dbReference>
<dbReference type="PANTHER" id="PTHR43798">
    <property type="entry name" value="MONOACYLGLYCEROL LIPASE"/>
    <property type="match status" value="1"/>
</dbReference>
<comment type="caution">
    <text evidence="2">The sequence shown here is derived from an EMBL/GenBank/DDBJ whole genome shotgun (WGS) entry which is preliminary data.</text>
</comment>
<protein>
    <submittedName>
        <fullName evidence="2">Alpha/beta hydrolase</fullName>
    </submittedName>
</protein>
<sequence>MTQAESSRQARARRFEVNGLAISGLSWGDPAEAPLLALHGWLDNAASFACVAPLLQGYHVIALDLTGHGQSDWRSADASYQIWDDLPEVLGVADALGWDRFNLIGHSRGAIISTLLASSFPERVEKLIMLDALSPGPVVAEQFPQQLRRALIEKPALLGRDNRVFSSVEAAIDSRCRTGLSRAAAEMLVKRSVRGCQRGLTWTADPRLHGASAVKLTDGQIRAVLSGLEMPTLLMAAQTNARRMPDMVQQAKEYIPSVLVEEVEGGHHFHMESATADVAKRILAFLV</sequence>
<keyword evidence="3" id="KW-1185">Reference proteome</keyword>
<gene>
    <name evidence="2" type="ORF">EYC82_04230</name>
</gene>
<dbReference type="PRINTS" id="PR00111">
    <property type="entry name" value="ABHYDROLASE"/>
</dbReference>
<proteinExistence type="predicted"/>
<evidence type="ECO:0000313" key="3">
    <source>
        <dbReference type="Proteomes" id="UP001143304"/>
    </source>
</evidence>
<evidence type="ECO:0000313" key="2">
    <source>
        <dbReference type="EMBL" id="MCX2976554.1"/>
    </source>
</evidence>
<dbReference type="Proteomes" id="UP001143304">
    <property type="component" value="Unassembled WGS sequence"/>
</dbReference>
<accession>A0ABT3T2S2</accession>
<organism evidence="2 3">
    <name type="scientific">Candidatus Marimicrobium litorale</name>
    <dbReference type="NCBI Taxonomy" id="2518991"/>
    <lineage>
        <taxon>Bacteria</taxon>
        <taxon>Pseudomonadati</taxon>
        <taxon>Pseudomonadota</taxon>
        <taxon>Gammaproteobacteria</taxon>
        <taxon>Cellvibrionales</taxon>
        <taxon>Halieaceae</taxon>
        <taxon>Marimicrobium</taxon>
    </lineage>
</organism>
<dbReference type="Gene3D" id="3.40.50.1820">
    <property type="entry name" value="alpha/beta hydrolase"/>
    <property type="match status" value="1"/>
</dbReference>
<dbReference type="PANTHER" id="PTHR43798:SF33">
    <property type="entry name" value="HYDROLASE, PUTATIVE (AFU_ORTHOLOGUE AFUA_2G14860)-RELATED"/>
    <property type="match status" value="1"/>
</dbReference>
<dbReference type="InterPro" id="IPR000073">
    <property type="entry name" value="AB_hydrolase_1"/>
</dbReference>
<name>A0ABT3T2S2_9GAMM</name>
<evidence type="ECO:0000259" key="1">
    <source>
        <dbReference type="Pfam" id="PF00561"/>
    </source>
</evidence>
<dbReference type="Pfam" id="PF00561">
    <property type="entry name" value="Abhydrolase_1"/>
    <property type="match status" value="1"/>
</dbReference>
<reference evidence="2" key="1">
    <citation type="submission" date="2019-02" db="EMBL/GenBank/DDBJ databases">
        <authorList>
            <person name="Li S.-H."/>
        </authorList>
    </citation>
    <scope>NUCLEOTIDE SEQUENCE</scope>
    <source>
        <strain evidence="2">IMCC11814</strain>
    </source>
</reference>
<dbReference type="RefSeq" id="WP_279248302.1">
    <property type="nucleotide sequence ID" value="NZ_SHNO01000001.1"/>
</dbReference>
<dbReference type="EMBL" id="SHNO01000001">
    <property type="protein sequence ID" value="MCX2976554.1"/>
    <property type="molecule type" value="Genomic_DNA"/>
</dbReference>